<dbReference type="Pfam" id="PF13456">
    <property type="entry name" value="RVT_3"/>
    <property type="match status" value="1"/>
</dbReference>
<evidence type="ECO:0000259" key="2">
    <source>
        <dbReference type="Pfam" id="PF13456"/>
    </source>
</evidence>
<dbReference type="AlphaFoldDB" id="A0A7J9EBQ4"/>
<keyword evidence="1" id="KW-0812">Transmembrane</keyword>
<dbReference type="GO" id="GO:0003676">
    <property type="term" value="F:nucleic acid binding"/>
    <property type="evidence" value="ECO:0007669"/>
    <property type="project" value="InterPro"/>
</dbReference>
<keyword evidence="1" id="KW-1133">Transmembrane helix</keyword>
<feature type="domain" description="RNase H type-1" evidence="2">
    <location>
        <begin position="23"/>
        <end position="97"/>
    </location>
</feature>
<gene>
    <name evidence="3" type="ORF">Gotri_019093</name>
</gene>
<keyword evidence="4" id="KW-1185">Reference proteome</keyword>
<proteinExistence type="predicted"/>
<evidence type="ECO:0000313" key="3">
    <source>
        <dbReference type="EMBL" id="MBA0770460.1"/>
    </source>
</evidence>
<protein>
    <recommendedName>
        <fullName evidence="2">RNase H type-1 domain-containing protein</fullName>
    </recommendedName>
</protein>
<keyword evidence="1" id="KW-0472">Membrane</keyword>
<dbReference type="GO" id="GO:0004523">
    <property type="term" value="F:RNA-DNA hybrid ribonuclease activity"/>
    <property type="evidence" value="ECO:0007669"/>
    <property type="project" value="InterPro"/>
</dbReference>
<comment type="caution">
    <text evidence="3">The sequence shown here is derived from an EMBL/GenBank/DDBJ whole genome shotgun (WGS) entry which is preliminary data.</text>
</comment>
<evidence type="ECO:0000313" key="4">
    <source>
        <dbReference type="Proteomes" id="UP000593568"/>
    </source>
</evidence>
<name>A0A7J9EBQ4_9ROSI</name>
<accession>A0A7J9EBQ4</accession>
<reference evidence="3 4" key="1">
    <citation type="journal article" date="2019" name="Genome Biol. Evol.">
        <title>Insights into the evolution of the New World diploid cottons (Gossypium, subgenus Houzingenia) based on genome sequencing.</title>
        <authorList>
            <person name="Grover C.E."/>
            <person name="Arick M.A. 2nd"/>
            <person name="Thrash A."/>
            <person name="Conover J.L."/>
            <person name="Sanders W.S."/>
            <person name="Peterson D.G."/>
            <person name="Frelichowski J.E."/>
            <person name="Scheffler J.A."/>
            <person name="Scheffler B.E."/>
            <person name="Wendel J.F."/>
        </authorList>
    </citation>
    <scope>NUCLEOTIDE SEQUENCE [LARGE SCALE GENOMIC DNA]</scope>
    <source>
        <strain evidence="3">8</strain>
        <tissue evidence="3">Leaf</tissue>
    </source>
</reference>
<organism evidence="3 4">
    <name type="scientific">Gossypium trilobum</name>
    <dbReference type="NCBI Taxonomy" id="34281"/>
    <lineage>
        <taxon>Eukaryota</taxon>
        <taxon>Viridiplantae</taxon>
        <taxon>Streptophyta</taxon>
        <taxon>Embryophyta</taxon>
        <taxon>Tracheophyta</taxon>
        <taxon>Spermatophyta</taxon>
        <taxon>Magnoliopsida</taxon>
        <taxon>eudicotyledons</taxon>
        <taxon>Gunneridae</taxon>
        <taxon>Pentapetalae</taxon>
        <taxon>rosids</taxon>
        <taxon>malvids</taxon>
        <taxon>Malvales</taxon>
        <taxon>Malvaceae</taxon>
        <taxon>Malvoideae</taxon>
        <taxon>Gossypium</taxon>
    </lineage>
</organism>
<dbReference type="Proteomes" id="UP000593568">
    <property type="component" value="Unassembled WGS sequence"/>
</dbReference>
<dbReference type="InterPro" id="IPR002156">
    <property type="entry name" value="RNaseH_domain"/>
</dbReference>
<dbReference type="EMBL" id="JABEZW010000007">
    <property type="protein sequence ID" value="MBA0770460.1"/>
    <property type="molecule type" value="Genomic_DNA"/>
</dbReference>
<sequence length="147" mass="17262">MIKINFDTSFHGKFVCYGLMAKDADGFVHGGCMGYVNKEMQIEWAELLAMEESIKFARSKNWKIVELESDCASLVNRFNRRQEDLTMLGHRVREIKKQTYFLFRLILIGSHVVVIRSLMLFVLGPKQIIILLILIWIIRRISMNFFK</sequence>
<feature type="transmembrane region" description="Helical" evidence="1">
    <location>
        <begin position="101"/>
        <end position="122"/>
    </location>
</feature>
<evidence type="ECO:0000256" key="1">
    <source>
        <dbReference type="SAM" id="Phobius"/>
    </source>
</evidence>